<evidence type="ECO:0000313" key="2">
    <source>
        <dbReference type="EMBL" id="CUS51902.1"/>
    </source>
</evidence>
<keyword evidence="2" id="KW-0489">Methyltransferase</keyword>
<dbReference type="GO" id="GO:0004047">
    <property type="term" value="F:aminomethyltransferase activity"/>
    <property type="evidence" value="ECO:0007669"/>
    <property type="project" value="UniProtKB-EC"/>
</dbReference>
<feature type="domain" description="DUF1989" evidence="1">
    <location>
        <begin position="20"/>
        <end position="182"/>
    </location>
</feature>
<organism evidence="2">
    <name type="scientific">hydrothermal vent metagenome</name>
    <dbReference type="NCBI Taxonomy" id="652676"/>
    <lineage>
        <taxon>unclassified sequences</taxon>
        <taxon>metagenomes</taxon>
        <taxon>ecological metagenomes</taxon>
    </lineage>
</organism>
<keyword evidence="2" id="KW-0808">Transferase</keyword>
<dbReference type="GO" id="GO:0008168">
    <property type="term" value="F:methyltransferase activity"/>
    <property type="evidence" value="ECO:0007669"/>
    <property type="project" value="UniProtKB-KW"/>
</dbReference>
<dbReference type="AlphaFoldDB" id="A0A160TT50"/>
<dbReference type="Pfam" id="PF09347">
    <property type="entry name" value="DUF1989"/>
    <property type="match status" value="1"/>
</dbReference>
<accession>A0A160TT50</accession>
<dbReference type="PANTHER" id="PTHR31527">
    <property type="entry name" value="RE64534P"/>
    <property type="match status" value="1"/>
</dbReference>
<protein>
    <submittedName>
        <fullName evidence="2">Aminomethyltransferase</fullName>
        <ecNumber evidence="2">2.1.2.10</ecNumber>
    </submittedName>
</protein>
<dbReference type="GO" id="GO:0032259">
    <property type="term" value="P:methylation"/>
    <property type="evidence" value="ECO:0007669"/>
    <property type="project" value="UniProtKB-KW"/>
</dbReference>
<dbReference type="InterPro" id="IPR018959">
    <property type="entry name" value="DUF1989"/>
</dbReference>
<sequence>MPLLMKSLTTEDLPPEVRVEIPGGEARAIYAYQGQLLSVVDLFGRQPATLFAIVKDDLREFLSPHHTRVFSNSFLLKLGMRLVTNRRRPIMVLGKDTVGTHDLLWPASDARYLSSQGYTKATGCAENAQNAFKELGISLPKLPDPVNLFLNIELDNEGNLTPKKLQSSAGDHVLFRVLIDCICVVSSAQKNIGDWSEGDATALQVSTSNGVPS</sequence>
<dbReference type="PANTHER" id="PTHR31527:SF0">
    <property type="entry name" value="RE64534P"/>
    <property type="match status" value="1"/>
</dbReference>
<evidence type="ECO:0000259" key="1">
    <source>
        <dbReference type="Pfam" id="PF09347"/>
    </source>
</evidence>
<dbReference type="EMBL" id="CZRL01000073">
    <property type="protein sequence ID" value="CUS51902.1"/>
    <property type="molecule type" value="Genomic_DNA"/>
</dbReference>
<dbReference type="EC" id="2.1.2.10" evidence="2"/>
<proteinExistence type="predicted"/>
<reference evidence="2" key="1">
    <citation type="submission" date="2015-10" db="EMBL/GenBank/DDBJ databases">
        <authorList>
            <person name="Gilbert D.G."/>
        </authorList>
    </citation>
    <scope>NUCLEOTIDE SEQUENCE</scope>
</reference>
<name>A0A160TT50_9ZZZZ</name>
<gene>
    <name evidence="2" type="ORF">MGWOODY_XGa256</name>
</gene>